<protein>
    <submittedName>
        <fullName evidence="2">Uncharacterized protein</fullName>
    </submittedName>
</protein>
<feature type="region of interest" description="Disordered" evidence="1">
    <location>
        <begin position="132"/>
        <end position="172"/>
    </location>
</feature>
<evidence type="ECO:0000256" key="1">
    <source>
        <dbReference type="SAM" id="MobiDB-lite"/>
    </source>
</evidence>
<accession>A0A0F8Y4J2</accession>
<proteinExistence type="predicted"/>
<comment type="caution">
    <text evidence="2">The sequence shown here is derived from an EMBL/GenBank/DDBJ whole genome shotgun (WGS) entry which is preliminary data.</text>
</comment>
<organism evidence="2">
    <name type="scientific">marine sediment metagenome</name>
    <dbReference type="NCBI Taxonomy" id="412755"/>
    <lineage>
        <taxon>unclassified sequences</taxon>
        <taxon>metagenomes</taxon>
        <taxon>ecological metagenomes</taxon>
    </lineage>
</organism>
<dbReference type="EMBL" id="LAZR01059090">
    <property type="protein sequence ID" value="KKK68530.1"/>
    <property type="molecule type" value="Genomic_DNA"/>
</dbReference>
<reference evidence="2" key="1">
    <citation type="journal article" date="2015" name="Nature">
        <title>Complex archaea that bridge the gap between prokaryotes and eukaryotes.</title>
        <authorList>
            <person name="Spang A."/>
            <person name="Saw J.H."/>
            <person name="Jorgensen S.L."/>
            <person name="Zaremba-Niedzwiedzka K."/>
            <person name="Martijn J."/>
            <person name="Lind A.E."/>
            <person name="van Eijk R."/>
            <person name="Schleper C."/>
            <person name="Guy L."/>
            <person name="Ettema T.J."/>
        </authorList>
    </citation>
    <scope>NUCLEOTIDE SEQUENCE</scope>
</reference>
<gene>
    <name evidence="2" type="ORF">LCGC14_2943130</name>
</gene>
<sequence length="190" mass="22157">MASIFVVAQMTFRTTEDAGDYQEYVFDESGFEAQLRVVGNHYAVITVVEARNKEEADSTAAYLREFTFNDRVPQVTVHTRGDKQITATPTAVEVVSPIDAITEARRRYDESEKAQEYRRKFRQTAAFRRSQQVYQQSSAGRAAQRRYTQTEQGKERRRAYQQSAKGKEARRLYQERRRARLRELKEQGLL</sequence>
<dbReference type="AlphaFoldDB" id="A0A0F8Y4J2"/>
<evidence type="ECO:0000313" key="2">
    <source>
        <dbReference type="EMBL" id="KKK68530.1"/>
    </source>
</evidence>
<name>A0A0F8Y4J2_9ZZZZ</name>